<organism evidence="2 3">
    <name type="scientific">Bondarzewia mesenterica</name>
    <dbReference type="NCBI Taxonomy" id="1095465"/>
    <lineage>
        <taxon>Eukaryota</taxon>
        <taxon>Fungi</taxon>
        <taxon>Dikarya</taxon>
        <taxon>Basidiomycota</taxon>
        <taxon>Agaricomycotina</taxon>
        <taxon>Agaricomycetes</taxon>
        <taxon>Russulales</taxon>
        <taxon>Bondarzewiaceae</taxon>
        <taxon>Bondarzewia</taxon>
    </lineage>
</organism>
<feature type="compositionally biased region" description="Basic residues" evidence="1">
    <location>
        <begin position="422"/>
        <end position="435"/>
    </location>
</feature>
<sequence length="454" mass="50801">MATLAAISLAPLPSPELSDVEDNGYMTVRPVDTAKFVAELCQSVQLDRGSARYERRLGDSELSYYLPSRASGVNDMYLHLGFKAPERLVSRARVRAVWAVLRMRHPLLASRTAMRSYEDVRFVFTPPNSPEVALQEADAQLQYRVQSKDELIDSYLNGPRTLSNDRLSYLIISRPSSSHDASLLTPPQTPVLAKATLSGAQGEQTYDYEWLMCAAHFIGDGMALHTFANDFFGLLGSTRSQEELERLVVEEWQQRWGKPVPDGIPALPVSPEERLPEEKSNFRNLLPGSPVVLLSLTLLSIDLFFLSQGGQSFPRRSNETRRTIVPTVPFDESLTRAMLKKCKSHGVSIASALFAICNVAWARMSPRERQELPMMMYAALNIRPYFVPRPLNDSYWFLAVGYFNVILPNFLPGACEVSRTSGRVRGRRRSRAGARRRIDGRVAQSGDGAEARTA</sequence>
<dbReference type="AlphaFoldDB" id="A0A4S4L092"/>
<dbReference type="OrthoDB" id="3355480at2759"/>
<dbReference type="InterPro" id="IPR023213">
    <property type="entry name" value="CAT-like_dom_sf"/>
</dbReference>
<dbReference type="PANTHER" id="PTHR28037">
    <property type="entry name" value="ALCOHOL O-ACETYLTRANSFERASE 1-RELATED"/>
    <property type="match status" value="1"/>
</dbReference>
<evidence type="ECO:0008006" key="4">
    <source>
        <dbReference type="Google" id="ProtNLM"/>
    </source>
</evidence>
<protein>
    <recommendedName>
        <fullName evidence="4">Condensation domain-containing protein</fullName>
    </recommendedName>
</protein>
<gene>
    <name evidence="2" type="ORF">EW146_g10256</name>
</gene>
<dbReference type="EMBL" id="SGPL01001212">
    <property type="protein sequence ID" value="THH04131.1"/>
    <property type="molecule type" value="Genomic_DNA"/>
</dbReference>
<feature type="region of interest" description="Disordered" evidence="1">
    <location>
        <begin position="422"/>
        <end position="454"/>
    </location>
</feature>
<dbReference type="InterPro" id="IPR052058">
    <property type="entry name" value="Alcohol_O-acetyltransferase"/>
</dbReference>
<reference evidence="2 3" key="1">
    <citation type="submission" date="2019-02" db="EMBL/GenBank/DDBJ databases">
        <title>Genome sequencing of the rare red list fungi Bondarzewia mesenterica.</title>
        <authorList>
            <person name="Buettner E."/>
            <person name="Kellner H."/>
        </authorList>
    </citation>
    <scope>NUCLEOTIDE SEQUENCE [LARGE SCALE GENOMIC DNA]</scope>
    <source>
        <strain evidence="2 3">DSM 108281</strain>
    </source>
</reference>
<evidence type="ECO:0000313" key="2">
    <source>
        <dbReference type="EMBL" id="THH04131.1"/>
    </source>
</evidence>
<evidence type="ECO:0000313" key="3">
    <source>
        <dbReference type="Proteomes" id="UP000310158"/>
    </source>
</evidence>
<dbReference type="Gene3D" id="3.30.559.10">
    <property type="entry name" value="Chloramphenicol acetyltransferase-like domain"/>
    <property type="match status" value="1"/>
</dbReference>
<proteinExistence type="predicted"/>
<name>A0A4S4L092_9AGAM</name>
<comment type="caution">
    <text evidence="2">The sequence shown here is derived from an EMBL/GenBank/DDBJ whole genome shotgun (WGS) entry which is preliminary data.</text>
</comment>
<accession>A0A4S4L092</accession>
<evidence type="ECO:0000256" key="1">
    <source>
        <dbReference type="SAM" id="MobiDB-lite"/>
    </source>
</evidence>
<feature type="non-terminal residue" evidence="2">
    <location>
        <position position="454"/>
    </location>
</feature>
<dbReference type="Proteomes" id="UP000310158">
    <property type="component" value="Unassembled WGS sequence"/>
</dbReference>
<dbReference type="PANTHER" id="PTHR28037:SF1">
    <property type="entry name" value="ALCOHOL O-ACETYLTRANSFERASE 1-RELATED"/>
    <property type="match status" value="1"/>
</dbReference>
<keyword evidence="3" id="KW-1185">Reference proteome</keyword>